<dbReference type="Proteomes" id="UP001597180">
    <property type="component" value="Unassembled WGS sequence"/>
</dbReference>
<evidence type="ECO:0000313" key="1">
    <source>
        <dbReference type="EMBL" id="MFD1220533.1"/>
    </source>
</evidence>
<gene>
    <name evidence="1" type="ORF">ACFQ4B_10405</name>
</gene>
<dbReference type="RefSeq" id="WP_345587164.1">
    <property type="nucleotide sequence ID" value="NZ_BAABJG010000006.1"/>
</dbReference>
<dbReference type="EMBL" id="JBHTLU010000013">
    <property type="protein sequence ID" value="MFD1220533.1"/>
    <property type="molecule type" value="Genomic_DNA"/>
</dbReference>
<keyword evidence="2" id="KW-1185">Reference proteome</keyword>
<evidence type="ECO:0008006" key="3">
    <source>
        <dbReference type="Google" id="ProtNLM"/>
    </source>
</evidence>
<evidence type="ECO:0000313" key="2">
    <source>
        <dbReference type="Proteomes" id="UP001597180"/>
    </source>
</evidence>
<protein>
    <recommendedName>
        <fullName evidence="3">Glycosyltransferase 2-like domain-containing protein</fullName>
    </recommendedName>
</protein>
<sequence length="54" mass="6053">MNNIALICPTHDPAGGNIAFIRTYAGQLREIYRDIYITVSDESDNRVVRELVSA</sequence>
<name>A0ABW3UHR6_9BACL</name>
<reference evidence="2" key="1">
    <citation type="journal article" date="2019" name="Int. J. Syst. Evol. Microbiol.">
        <title>The Global Catalogue of Microorganisms (GCM) 10K type strain sequencing project: providing services to taxonomists for standard genome sequencing and annotation.</title>
        <authorList>
            <consortium name="The Broad Institute Genomics Platform"/>
            <consortium name="The Broad Institute Genome Sequencing Center for Infectious Disease"/>
            <person name="Wu L."/>
            <person name="Ma J."/>
        </authorList>
    </citation>
    <scope>NUCLEOTIDE SEQUENCE [LARGE SCALE GENOMIC DNA]</scope>
    <source>
        <strain evidence="2">CCUG 53270</strain>
    </source>
</reference>
<proteinExistence type="predicted"/>
<organism evidence="1 2">
    <name type="scientific">Paenibacillus vulneris</name>
    <dbReference type="NCBI Taxonomy" id="1133364"/>
    <lineage>
        <taxon>Bacteria</taxon>
        <taxon>Bacillati</taxon>
        <taxon>Bacillota</taxon>
        <taxon>Bacilli</taxon>
        <taxon>Bacillales</taxon>
        <taxon>Paenibacillaceae</taxon>
        <taxon>Paenibacillus</taxon>
    </lineage>
</organism>
<comment type="caution">
    <text evidence="1">The sequence shown here is derived from an EMBL/GenBank/DDBJ whole genome shotgun (WGS) entry which is preliminary data.</text>
</comment>
<accession>A0ABW3UHR6</accession>